<dbReference type="AlphaFoldDB" id="A0A0F9H2B7"/>
<name>A0A0F9H2B7_9ZZZZ</name>
<sequence>MKKFRLWFAGSVSSRSDYGCYDTIDAAKAATATFDDFSRIIRWEDND</sequence>
<feature type="non-terminal residue" evidence="1">
    <location>
        <position position="47"/>
    </location>
</feature>
<reference evidence="1" key="1">
    <citation type="journal article" date="2015" name="Nature">
        <title>Complex archaea that bridge the gap between prokaryotes and eukaryotes.</title>
        <authorList>
            <person name="Spang A."/>
            <person name="Saw J.H."/>
            <person name="Jorgensen S.L."/>
            <person name="Zaremba-Niedzwiedzka K."/>
            <person name="Martijn J."/>
            <person name="Lind A.E."/>
            <person name="van Eijk R."/>
            <person name="Schleper C."/>
            <person name="Guy L."/>
            <person name="Ettema T.J."/>
        </authorList>
    </citation>
    <scope>NUCLEOTIDE SEQUENCE</scope>
</reference>
<proteinExistence type="predicted"/>
<evidence type="ECO:0000313" key="1">
    <source>
        <dbReference type="EMBL" id="KKL75745.1"/>
    </source>
</evidence>
<comment type="caution">
    <text evidence="1">The sequence shown here is derived from an EMBL/GenBank/DDBJ whole genome shotgun (WGS) entry which is preliminary data.</text>
</comment>
<accession>A0A0F9H2B7</accession>
<protein>
    <submittedName>
        <fullName evidence="1">Uncharacterized protein</fullName>
    </submittedName>
</protein>
<organism evidence="1">
    <name type="scientific">marine sediment metagenome</name>
    <dbReference type="NCBI Taxonomy" id="412755"/>
    <lineage>
        <taxon>unclassified sequences</taxon>
        <taxon>metagenomes</taxon>
        <taxon>ecological metagenomes</taxon>
    </lineage>
</organism>
<gene>
    <name evidence="1" type="ORF">LCGC14_2051770</name>
</gene>
<dbReference type="EMBL" id="LAZR01024262">
    <property type="protein sequence ID" value="KKL75745.1"/>
    <property type="molecule type" value="Genomic_DNA"/>
</dbReference>